<dbReference type="InterPro" id="IPR015655">
    <property type="entry name" value="PP2C"/>
</dbReference>
<evidence type="ECO:0000313" key="4">
    <source>
        <dbReference type="Proteomes" id="UP000284706"/>
    </source>
</evidence>
<proteinExistence type="predicted"/>
<feature type="domain" description="PPM-type phosphatase" evidence="2">
    <location>
        <begin position="1"/>
        <end position="398"/>
    </location>
</feature>
<dbReference type="InterPro" id="IPR001932">
    <property type="entry name" value="PPM-type_phosphatase-like_dom"/>
</dbReference>
<dbReference type="Gene3D" id="3.60.40.10">
    <property type="entry name" value="PPM-type phosphatase domain"/>
    <property type="match status" value="1"/>
</dbReference>
<dbReference type="AlphaFoldDB" id="A0A409WXE4"/>
<evidence type="ECO:0000259" key="2">
    <source>
        <dbReference type="PROSITE" id="PS51746"/>
    </source>
</evidence>
<dbReference type="PANTHER" id="PTHR13832:SF792">
    <property type="entry name" value="GM14286P"/>
    <property type="match status" value="1"/>
</dbReference>
<accession>A0A409WXE4</accession>
<dbReference type="PANTHER" id="PTHR13832">
    <property type="entry name" value="PROTEIN PHOSPHATASE 2C"/>
    <property type="match status" value="1"/>
</dbReference>
<dbReference type="EMBL" id="NHYE01004642">
    <property type="protein sequence ID" value="PPQ83193.1"/>
    <property type="molecule type" value="Genomic_DNA"/>
</dbReference>
<feature type="region of interest" description="Disordered" evidence="1">
    <location>
        <begin position="164"/>
        <end position="206"/>
    </location>
</feature>
<name>A0A409WXE4_9AGAR</name>
<feature type="compositionally biased region" description="Low complexity" evidence="1">
    <location>
        <begin position="176"/>
        <end position="206"/>
    </location>
</feature>
<sequence length="399" mass="43196">MGVRRRDMFRVGSNAPPEDAISASDLALSPTLTLSTTAIFDGHNGPRLAEFLAVGLPVVVRSLVQDVFEVGTHADIARRLRLGDLPDPTPPDEEVDAAIKQAFRGLDEVIVHESARLVLGLMLTRAEALEELYGAYAGSCAVMTLFNPKDRTLRVALTGDSRAVYGRRVPAPPAPSSSQTSSSQTSQTTTSKPTSTPSSTSPQPQTPAYTHIYRAERLTADQTPSNPTEVALISSQHPSEPPSALFKNGRFLGWGPTRAFGDGSMKWPVPIQRALYNLGFFGDRVREDEVKTPPYMTAEPVVTRREGVEKGDFVVLGSDGLWECLTDEEVVGLVGVWLEERGVKERFVLDPGDANVAAHVVRNALGGADADLREALCALEGGRGRRFRDDISVVVVFFD</sequence>
<dbReference type="STRING" id="231916.A0A409WXE4"/>
<keyword evidence="4" id="KW-1185">Reference proteome</keyword>
<protein>
    <recommendedName>
        <fullName evidence="2">PPM-type phosphatase domain-containing protein</fullName>
    </recommendedName>
</protein>
<dbReference type="CDD" id="cd00143">
    <property type="entry name" value="PP2Cc"/>
    <property type="match status" value="1"/>
</dbReference>
<organism evidence="3 4">
    <name type="scientific">Gymnopilus dilepis</name>
    <dbReference type="NCBI Taxonomy" id="231916"/>
    <lineage>
        <taxon>Eukaryota</taxon>
        <taxon>Fungi</taxon>
        <taxon>Dikarya</taxon>
        <taxon>Basidiomycota</taxon>
        <taxon>Agaricomycotina</taxon>
        <taxon>Agaricomycetes</taxon>
        <taxon>Agaricomycetidae</taxon>
        <taxon>Agaricales</taxon>
        <taxon>Agaricineae</taxon>
        <taxon>Hymenogastraceae</taxon>
        <taxon>Gymnopilus</taxon>
    </lineage>
</organism>
<dbReference type="PROSITE" id="PS51746">
    <property type="entry name" value="PPM_2"/>
    <property type="match status" value="1"/>
</dbReference>
<evidence type="ECO:0000256" key="1">
    <source>
        <dbReference type="SAM" id="MobiDB-lite"/>
    </source>
</evidence>
<comment type="caution">
    <text evidence="3">The sequence shown here is derived from an EMBL/GenBank/DDBJ whole genome shotgun (WGS) entry which is preliminary data.</text>
</comment>
<dbReference type="GO" id="GO:0005739">
    <property type="term" value="C:mitochondrion"/>
    <property type="evidence" value="ECO:0007669"/>
    <property type="project" value="TreeGrafter"/>
</dbReference>
<evidence type="ECO:0000313" key="3">
    <source>
        <dbReference type="EMBL" id="PPQ83193.1"/>
    </source>
</evidence>
<dbReference type="GO" id="GO:0004741">
    <property type="term" value="F:[pyruvate dehydrogenase (acetyl-transferring)]-phosphatase activity"/>
    <property type="evidence" value="ECO:0007669"/>
    <property type="project" value="TreeGrafter"/>
</dbReference>
<dbReference type="InParanoid" id="A0A409WXE4"/>
<dbReference type="InterPro" id="IPR036457">
    <property type="entry name" value="PPM-type-like_dom_sf"/>
</dbReference>
<dbReference type="Pfam" id="PF00481">
    <property type="entry name" value="PP2C"/>
    <property type="match status" value="1"/>
</dbReference>
<dbReference type="SUPFAM" id="SSF81606">
    <property type="entry name" value="PP2C-like"/>
    <property type="match status" value="1"/>
</dbReference>
<dbReference type="SMART" id="SM00332">
    <property type="entry name" value="PP2Cc"/>
    <property type="match status" value="1"/>
</dbReference>
<gene>
    <name evidence="3" type="ORF">CVT26_015985</name>
</gene>
<dbReference type="OrthoDB" id="420076at2759"/>
<dbReference type="Proteomes" id="UP000284706">
    <property type="component" value="Unassembled WGS sequence"/>
</dbReference>
<reference evidence="3 4" key="1">
    <citation type="journal article" date="2018" name="Evol. Lett.">
        <title>Horizontal gene cluster transfer increased hallucinogenic mushroom diversity.</title>
        <authorList>
            <person name="Reynolds H.T."/>
            <person name="Vijayakumar V."/>
            <person name="Gluck-Thaler E."/>
            <person name="Korotkin H.B."/>
            <person name="Matheny P.B."/>
            <person name="Slot J.C."/>
        </authorList>
    </citation>
    <scope>NUCLEOTIDE SEQUENCE [LARGE SCALE GENOMIC DNA]</scope>
    <source>
        <strain evidence="3 4">SRW20</strain>
    </source>
</reference>